<evidence type="ECO:0000256" key="2">
    <source>
        <dbReference type="SAM" id="MobiDB-lite"/>
    </source>
</evidence>
<keyword evidence="5" id="KW-1185">Reference proteome</keyword>
<feature type="region of interest" description="Disordered" evidence="2">
    <location>
        <begin position="1"/>
        <end position="44"/>
    </location>
</feature>
<dbReference type="CDD" id="cd06464">
    <property type="entry name" value="ACD_sHsps-like"/>
    <property type="match status" value="1"/>
</dbReference>
<evidence type="ECO:0000313" key="4">
    <source>
        <dbReference type="EMBL" id="CAK5281390.1"/>
    </source>
</evidence>
<evidence type="ECO:0000313" key="5">
    <source>
        <dbReference type="Proteomes" id="UP001295794"/>
    </source>
</evidence>
<protein>
    <recommendedName>
        <fullName evidence="3">SHSP domain-containing protein</fullName>
    </recommendedName>
</protein>
<gene>
    <name evidence="4" type="ORF">MYCIT1_LOCUS32474</name>
</gene>
<proteinExistence type="inferred from homology"/>
<feature type="region of interest" description="Disordered" evidence="2">
    <location>
        <begin position="477"/>
        <end position="499"/>
    </location>
</feature>
<dbReference type="InterPro" id="IPR008978">
    <property type="entry name" value="HSP20-like_chaperone"/>
</dbReference>
<dbReference type="Proteomes" id="UP001295794">
    <property type="component" value="Unassembled WGS sequence"/>
</dbReference>
<feature type="compositionally biased region" description="Low complexity" evidence="2">
    <location>
        <begin position="82"/>
        <end position="101"/>
    </location>
</feature>
<comment type="caution">
    <text evidence="4">The sequence shown here is derived from an EMBL/GenBank/DDBJ whole genome shotgun (WGS) entry which is preliminary data.</text>
</comment>
<feature type="compositionally biased region" description="Pro residues" evidence="2">
    <location>
        <begin position="240"/>
        <end position="259"/>
    </location>
</feature>
<feature type="region of interest" description="Disordered" evidence="2">
    <location>
        <begin position="70"/>
        <end position="380"/>
    </location>
</feature>
<feature type="domain" description="SHSP" evidence="3">
    <location>
        <begin position="378"/>
        <end position="485"/>
    </location>
</feature>
<dbReference type="SUPFAM" id="SSF49764">
    <property type="entry name" value="HSP20-like chaperones"/>
    <property type="match status" value="1"/>
</dbReference>
<feature type="compositionally biased region" description="Low complexity" evidence="2">
    <location>
        <begin position="213"/>
        <end position="239"/>
    </location>
</feature>
<feature type="compositionally biased region" description="Basic and acidic residues" evidence="2">
    <location>
        <begin position="109"/>
        <end position="128"/>
    </location>
</feature>
<evidence type="ECO:0000259" key="3">
    <source>
        <dbReference type="PROSITE" id="PS01031"/>
    </source>
</evidence>
<dbReference type="PROSITE" id="PS01031">
    <property type="entry name" value="SHSP"/>
    <property type="match status" value="1"/>
</dbReference>
<name>A0AAD2HUM4_9AGAR</name>
<feature type="compositionally biased region" description="Low complexity" evidence="2">
    <location>
        <begin position="260"/>
        <end position="285"/>
    </location>
</feature>
<dbReference type="AlphaFoldDB" id="A0AAD2HUM4"/>
<feature type="compositionally biased region" description="Low complexity" evidence="2">
    <location>
        <begin position="323"/>
        <end position="346"/>
    </location>
</feature>
<organism evidence="4 5">
    <name type="scientific">Mycena citricolor</name>
    <dbReference type="NCBI Taxonomy" id="2018698"/>
    <lineage>
        <taxon>Eukaryota</taxon>
        <taxon>Fungi</taxon>
        <taxon>Dikarya</taxon>
        <taxon>Basidiomycota</taxon>
        <taxon>Agaricomycotina</taxon>
        <taxon>Agaricomycetes</taxon>
        <taxon>Agaricomycetidae</taxon>
        <taxon>Agaricales</taxon>
        <taxon>Marasmiineae</taxon>
        <taxon>Mycenaceae</taxon>
        <taxon>Mycena</taxon>
    </lineage>
</organism>
<feature type="compositionally biased region" description="Polar residues" evidence="2">
    <location>
        <begin position="1"/>
        <end position="12"/>
    </location>
</feature>
<sequence length="538" mass="56322">MPNESKAGTSSKRPAPPPHSFSFSRRHASFDSPREVPLPSPSLSATAAMLGEPFASPFIEDEWELVKAGPTKLVKQKDPQATSISHSSHGSTPPPSLSSKLAKLKSLHYHGEKDKEKGKEKEKEKEVGPVHPYGSRPYSLPDAHSFQGKNGAPPPTPVDRMSSASLPLPLHVPVSALPKATPGFPSPVYERGASDAALRPSPSSSNMVPGRKTPGPASRSSTPSTGSSSASSSSSSSPAPQIPPYPTLRGPVPMPPPGSLMPTQGSGAAYRPPRTTYTPAPSPASGGEVTAINRRTPSLRSAYPPLQPPVILEGLDDDDGRAKSPASTSSSEAHSFASSFPSSGVSNGLGIGTRNSTASSATDRSSMSSRSSGASYEPFLSHAPPPVDSWIEVETTPADYKLVVKLPGFKRDGITLATKKRRILHVVADSWEAGGGHFERRISFGYDADLSQVRAEFDGELLRVIIPRRMPPDMLPADRASFPQGPAASSKNMGERSSLPSLPAQSIAKLVGGLPPPPAFLAGALPSGATDAAVVPRR</sequence>
<dbReference type="InterPro" id="IPR002068">
    <property type="entry name" value="A-crystallin/Hsp20_dom"/>
</dbReference>
<reference evidence="4" key="1">
    <citation type="submission" date="2023-11" db="EMBL/GenBank/DDBJ databases">
        <authorList>
            <person name="De Vega J J."/>
            <person name="De Vega J J."/>
        </authorList>
    </citation>
    <scope>NUCLEOTIDE SEQUENCE</scope>
</reference>
<evidence type="ECO:0000256" key="1">
    <source>
        <dbReference type="PROSITE-ProRule" id="PRU00285"/>
    </source>
</evidence>
<accession>A0AAD2HUM4</accession>
<feature type="compositionally biased region" description="Low complexity" evidence="2">
    <location>
        <begin position="353"/>
        <end position="375"/>
    </location>
</feature>
<dbReference type="EMBL" id="CAVNYO010000444">
    <property type="protein sequence ID" value="CAK5281390.1"/>
    <property type="molecule type" value="Genomic_DNA"/>
</dbReference>
<dbReference type="Gene3D" id="2.60.40.790">
    <property type="match status" value="1"/>
</dbReference>
<comment type="similarity">
    <text evidence="1">Belongs to the small heat shock protein (HSP20) family.</text>
</comment>